<keyword evidence="1" id="KW-0805">Transcription regulation</keyword>
<dbReference type="InterPro" id="IPR049445">
    <property type="entry name" value="TetR_SbtR-like_C"/>
</dbReference>
<dbReference type="InterPro" id="IPR001647">
    <property type="entry name" value="HTH_TetR"/>
</dbReference>
<dbReference type="SUPFAM" id="SSF46689">
    <property type="entry name" value="Homeodomain-like"/>
    <property type="match status" value="1"/>
</dbReference>
<evidence type="ECO:0000256" key="4">
    <source>
        <dbReference type="PROSITE-ProRule" id="PRU00335"/>
    </source>
</evidence>
<dbReference type="AlphaFoldDB" id="A0A2T0TMB2"/>
<evidence type="ECO:0000313" key="6">
    <source>
        <dbReference type="EMBL" id="PRY46785.1"/>
    </source>
</evidence>
<keyword evidence="3" id="KW-0804">Transcription</keyword>
<dbReference type="PROSITE" id="PS50977">
    <property type="entry name" value="HTH_TETR_2"/>
    <property type="match status" value="1"/>
</dbReference>
<evidence type="ECO:0000256" key="1">
    <source>
        <dbReference type="ARBA" id="ARBA00023015"/>
    </source>
</evidence>
<evidence type="ECO:0000313" key="7">
    <source>
        <dbReference type="Proteomes" id="UP000239494"/>
    </source>
</evidence>
<comment type="caution">
    <text evidence="6">The sequence shown here is derived from an EMBL/GenBank/DDBJ whole genome shotgun (WGS) entry which is preliminary data.</text>
</comment>
<feature type="domain" description="HTH tetR-type" evidence="5">
    <location>
        <begin position="13"/>
        <end position="71"/>
    </location>
</feature>
<evidence type="ECO:0000256" key="3">
    <source>
        <dbReference type="ARBA" id="ARBA00023163"/>
    </source>
</evidence>
<dbReference type="PANTHER" id="PTHR30055">
    <property type="entry name" value="HTH-TYPE TRANSCRIPTIONAL REGULATOR RUTR"/>
    <property type="match status" value="1"/>
</dbReference>
<protein>
    <submittedName>
        <fullName evidence="6">TetR family transcriptional regulator</fullName>
    </submittedName>
</protein>
<evidence type="ECO:0000256" key="2">
    <source>
        <dbReference type="ARBA" id="ARBA00023125"/>
    </source>
</evidence>
<gene>
    <name evidence="6" type="ORF">CLV43_1011066</name>
</gene>
<sequence length="184" mass="20233">MTQRHEPLRADAQQNRNRILEVARDALLESSDASLNSIAKKAGVGPGTLYRHFPNREALVLAVYRHDVQQLLDYAPALLEAHPPLEALRLWFERLAHYVETKHGLSHVLHAATSEDLVGQSYGPIMGAVAVLLRAGEEDGTIRAGLVPDDVVLLMGFLWRIDPGPDQAARASRILDLAMAGLRP</sequence>
<dbReference type="PANTHER" id="PTHR30055:SF234">
    <property type="entry name" value="HTH-TYPE TRANSCRIPTIONAL REGULATOR BETI"/>
    <property type="match status" value="1"/>
</dbReference>
<keyword evidence="7" id="KW-1185">Reference proteome</keyword>
<dbReference type="InterPro" id="IPR050109">
    <property type="entry name" value="HTH-type_TetR-like_transc_reg"/>
</dbReference>
<evidence type="ECO:0000259" key="5">
    <source>
        <dbReference type="PROSITE" id="PS50977"/>
    </source>
</evidence>
<dbReference type="GO" id="GO:0003700">
    <property type="term" value="F:DNA-binding transcription factor activity"/>
    <property type="evidence" value="ECO:0007669"/>
    <property type="project" value="TreeGrafter"/>
</dbReference>
<dbReference type="Pfam" id="PF21597">
    <property type="entry name" value="TetR_C_43"/>
    <property type="match status" value="1"/>
</dbReference>
<organism evidence="6 7">
    <name type="scientific">Umezawaea tangerina</name>
    <dbReference type="NCBI Taxonomy" id="84725"/>
    <lineage>
        <taxon>Bacteria</taxon>
        <taxon>Bacillati</taxon>
        <taxon>Actinomycetota</taxon>
        <taxon>Actinomycetes</taxon>
        <taxon>Pseudonocardiales</taxon>
        <taxon>Pseudonocardiaceae</taxon>
        <taxon>Umezawaea</taxon>
    </lineage>
</organism>
<dbReference type="GO" id="GO:0000976">
    <property type="term" value="F:transcription cis-regulatory region binding"/>
    <property type="evidence" value="ECO:0007669"/>
    <property type="project" value="TreeGrafter"/>
</dbReference>
<dbReference type="SUPFAM" id="SSF48498">
    <property type="entry name" value="Tetracyclin repressor-like, C-terminal domain"/>
    <property type="match status" value="1"/>
</dbReference>
<name>A0A2T0TMB2_9PSEU</name>
<dbReference type="Pfam" id="PF00440">
    <property type="entry name" value="TetR_N"/>
    <property type="match status" value="1"/>
</dbReference>
<feature type="DNA-binding region" description="H-T-H motif" evidence="4">
    <location>
        <begin position="34"/>
        <end position="53"/>
    </location>
</feature>
<keyword evidence="2 4" id="KW-0238">DNA-binding</keyword>
<dbReference type="InterPro" id="IPR009057">
    <property type="entry name" value="Homeodomain-like_sf"/>
</dbReference>
<dbReference type="EMBL" id="PVTF01000001">
    <property type="protein sequence ID" value="PRY46785.1"/>
    <property type="molecule type" value="Genomic_DNA"/>
</dbReference>
<accession>A0A2T0TMB2</accession>
<dbReference type="RefSeq" id="WP_106186051.1">
    <property type="nucleotide sequence ID" value="NZ_PVTF01000001.1"/>
</dbReference>
<dbReference type="OrthoDB" id="3295174at2"/>
<dbReference type="Gene3D" id="1.10.357.10">
    <property type="entry name" value="Tetracycline Repressor, domain 2"/>
    <property type="match status" value="1"/>
</dbReference>
<dbReference type="InterPro" id="IPR036271">
    <property type="entry name" value="Tet_transcr_reg_TetR-rel_C_sf"/>
</dbReference>
<proteinExistence type="predicted"/>
<reference evidence="6 7" key="1">
    <citation type="submission" date="2018-03" db="EMBL/GenBank/DDBJ databases">
        <title>Genomic Encyclopedia of Archaeal and Bacterial Type Strains, Phase II (KMG-II): from individual species to whole genera.</title>
        <authorList>
            <person name="Goeker M."/>
        </authorList>
    </citation>
    <scope>NUCLEOTIDE SEQUENCE [LARGE SCALE GENOMIC DNA]</scope>
    <source>
        <strain evidence="6 7">DSM 44720</strain>
    </source>
</reference>
<dbReference type="Proteomes" id="UP000239494">
    <property type="component" value="Unassembled WGS sequence"/>
</dbReference>